<dbReference type="SUPFAM" id="SSF52980">
    <property type="entry name" value="Restriction endonuclease-like"/>
    <property type="match status" value="1"/>
</dbReference>
<reference evidence="2 3" key="1">
    <citation type="submission" date="2018-08" db="EMBL/GenBank/DDBJ databases">
        <title>Microbacterium lemovicicum sp. nov., a bacterium isolated from a natural uranium-rich soil.</title>
        <authorList>
            <person name="ORTET P."/>
        </authorList>
    </citation>
    <scope>NUCLEOTIDE SEQUENCE [LARGE SCALE GENOMIC DNA]</scope>
    <source>
        <strain evidence="2 3">Viu22</strain>
    </source>
</reference>
<feature type="domain" description="DUF559" evidence="1">
    <location>
        <begin position="245"/>
        <end position="307"/>
    </location>
</feature>
<dbReference type="InterPro" id="IPR007569">
    <property type="entry name" value="DUF559"/>
</dbReference>
<dbReference type="RefSeq" id="WP_164734668.1">
    <property type="nucleotide sequence ID" value="NZ_CP031423.1"/>
</dbReference>
<dbReference type="Gene3D" id="3.40.960.10">
    <property type="entry name" value="VSR Endonuclease"/>
    <property type="match status" value="1"/>
</dbReference>
<sequence>MSRPAPLPNGLPTAFTTRDALAAGVSRERLRRADLRAPRWGVRTTTDAASLAGLPPWEAAETRHLEAAASERLRLGGRACFSHVTAAIVHGMPLRSERLHPATLHVSVRIEAADARRRRTGVVVHPTLGGGDVLLVRGLPVTSALQTWADLSSILGLDELIEIGDWLVQRQHPLASIDDLRLAVVRHAGRHGVPRLRAALELVRPRTDSLRETQVRLILVRAGLPEPVVNASVRDRVGRHVKWGDLVYERERVLVEYDGGQHRTDERQYAKDADDIERLVLDGWVIVRLRKEHLRAPDAIAARVRAALQRR</sequence>
<dbReference type="Proteomes" id="UP000276888">
    <property type="component" value="Chromosome"/>
</dbReference>
<protein>
    <recommendedName>
        <fullName evidence="1">DUF559 domain-containing protein</fullName>
    </recommendedName>
</protein>
<dbReference type="EMBL" id="CP031423">
    <property type="protein sequence ID" value="AZS38198.1"/>
    <property type="molecule type" value="Genomic_DNA"/>
</dbReference>
<dbReference type="AlphaFoldDB" id="A0A3S9WDM3"/>
<proteinExistence type="predicted"/>
<name>A0A3S9WDM3_9MICO</name>
<dbReference type="Pfam" id="PF04480">
    <property type="entry name" value="DUF559"/>
    <property type="match status" value="1"/>
</dbReference>
<evidence type="ECO:0000259" key="1">
    <source>
        <dbReference type="Pfam" id="PF04480"/>
    </source>
</evidence>
<organism evidence="2 3">
    <name type="scientific">Microbacterium lemovicicum</name>
    <dbReference type="NCBI Taxonomy" id="1072463"/>
    <lineage>
        <taxon>Bacteria</taxon>
        <taxon>Bacillati</taxon>
        <taxon>Actinomycetota</taxon>
        <taxon>Actinomycetes</taxon>
        <taxon>Micrococcales</taxon>
        <taxon>Microbacteriaceae</taxon>
        <taxon>Microbacterium</taxon>
    </lineage>
</organism>
<dbReference type="KEGG" id="mlv:CVS47_02851"/>
<evidence type="ECO:0000313" key="2">
    <source>
        <dbReference type="EMBL" id="AZS38198.1"/>
    </source>
</evidence>
<gene>
    <name evidence="2" type="ORF">CVS47_02851</name>
</gene>
<keyword evidence="3" id="KW-1185">Reference proteome</keyword>
<accession>A0A3S9WDM3</accession>
<evidence type="ECO:0000313" key="3">
    <source>
        <dbReference type="Proteomes" id="UP000276888"/>
    </source>
</evidence>
<dbReference type="InterPro" id="IPR011335">
    <property type="entry name" value="Restrct_endonuc-II-like"/>
</dbReference>